<dbReference type="STRING" id="60547.GCA_000751215_04820"/>
<name>A0A069PV27_9BURK</name>
<dbReference type="PANTHER" id="PTHR34985">
    <property type="entry name" value="SLR0554 PROTEIN"/>
    <property type="match status" value="1"/>
</dbReference>
<dbReference type="AlphaFoldDB" id="A0A069PV27"/>
<reference evidence="2 3" key="1">
    <citation type="submission" date="2014-03" db="EMBL/GenBank/DDBJ databases">
        <title>Draft Genome Sequences of Four Burkholderia Strains.</title>
        <authorList>
            <person name="Liu X.Y."/>
            <person name="Li C.X."/>
            <person name="Xu J.H."/>
        </authorList>
    </citation>
    <scope>NUCLEOTIDE SEQUENCE [LARGE SCALE GENOMIC DNA]</scope>
    <source>
        <strain evidence="2 3">DSM 50014</strain>
    </source>
</reference>
<dbReference type="InterPro" id="IPR036390">
    <property type="entry name" value="WH_DNA-bd_sf"/>
</dbReference>
<dbReference type="EMBL" id="JFHC01000031">
    <property type="protein sequence ID" value="KDR41146.1"/>
    <property type="molecule type" value="Genomic_DNA"/>
</dbReference>
<evidence type="ECO:0000313" key="3">
    <source>
        <dbReference type="Proteomes" id="UP000027466"/>
    </source>
</evidence>
<dbReference type="Gene3D" id="1.10.10.10">
    <property type="entry name" value="Winged helix-like DNA-binding domain superfamily/Winged helix DNA-binding domain"/>
    <property type="match status" value="1"/>
</dbReference>
<organism evidence="2 3">
    <name type="scientific">Caballeronia glathei</name>
    <dbReference type="NCBI Taxonomy" id="60547"/>
    <lineage>
        <taxon>Bacteria</taxon>
        <taxon>Pseudomonadati</taxon>
        <taxon>Pseudomonadota</taxon>
        <taxon>Betaproteobacteria</taxon>
        <taxon>Burkholderiales</taxon>
        <taxon>Burkholderiaceae</taxon>
        <taxon>Caballeronia</taxon>
    </lineage>
</organism>
<sequence>MSSLDQVIGQLIAAGHPPLPQGHPIADGKHHRYGQRKKFWYQLREVVRAGTVLGYTGTYGHFSGDDAGTERFQWNGAKLTPDDLAETRKRQEETERIEAAKAAQAAKLAANRAHSQWQKAKDDGASAYLDRKQITPEGVRFDDEGVLLVPMFHYDNGMRLAGLQKITPDGAKRFNKGMEKKGASFLLGDIDAHDRVAMIAEGYATGRSIRMATAERIPLTVCFDAGGILPAARYLRHAYPNLHLLICADDDWKTEQRLRDHLAEDYGFTGELLVDGDAVRIEAKHTWYMVRVRAKADEQGVGYLELTIANDVMPERKRRFENTGLKRAYEAAAEVGNASVVFPLFANRDDRKLTDFNDLHCEEGLHVVKAQIEAGLLAALAPAASEVPVFPHLQAVEPGDDPFFDQAVGIVRKERRASVSLVQRHLRIGFNRAARLIEAMEAAGIVSAESANGVRTVLGTITPIDATSAGAATPEDDGREPENGAWTWERDLARSDKGALLPVLGNVHMILTNHKDWDGVIAQDDFAGRVVKRKLPPLQQAELGEWTDMDDHRCVLWLSQKYGISVRPDIVMNAVLLVADQHHFHDVRQYLEGLTWDRTERLQAWPVTYLCAADSEYVRLAGLKWMIAAVARVMRPGCKADNVLILEGKQGWGKSTALEVIAGKPWYTNSPIRIGDKDSYAVMAGKWIIELAELDSLNKSDSSAAKSFFATETDRFRNFYGKRATDVHRQGVFAGSVNFDTYLKDESGNRRYWPIRVGGPIDVDGLRRDRDQLWAEAVHLYRQGVVWHVTEAEKYLFELEQAERYEGDVYEDKIAHHLELVARITMEEILADVLKLDTSKWTLPEQRRIGKALKSLGWVRKRESTGRRGWYYVPEDNAPATAELGAPALVGGDDDDSPL</sequence>
<proteinExistence type="predicted"/>
<dbReference type="RefSeq" id="WP_035936360.1">
    <property type="nucleotide sequence ID" value="NZ_CADFFX010000009.1"/>
</dbReference>
<evidence type="ECO:0000259" key="1">
    <source>
        <dbReference type="SMART" id="SM00843"/>
    </source>
</evidence>
<dbReference type="InterPro" id="IPR018541">
    <property type="entry name" value="Ftsk_gamma"/>
</dbReference>
<dbReference type="InterPro" id="IPR036388">
    <property type="entry name" value="WH-like_DNA-bd_sf"/>
</dbReference>
<dbReference type="SUPFAM" id="SSF46785">
    <property type="entry name" value="Winged helix' DNA-binding domain"/>
    <property type="match status" value="1"/>
</dbReference>
<gene>
    <name evidence="2" type="ORF">BG61_20770</name>
</gene>
<feature type="domain" description="FtsK gamma" evidence="1">
    <location>
        <begin position="397"/>
        <end position="462"/>
    </location>
</feature>
<accession>A0A069PV27</accession>
<protein>
    <submittedName>
        <fullName evidence="2">Virulence protein E</fullName>
    </submittedName>
</protein>
<dbReference type="Proteomes" id="UP000027466">
    <property type="component" value="Unassembled WGS sequence"/>
</dbReference>
<keyword evidence="3" id="KW-1185">Reference proteome</keyword>
<comment type="caution">
    <text evidence="2">The sequence shown here is derived from an EMBL/GenBank/DDBJ whole genome shotgun (WGS) entry which is preliminary data.</text>
</comment>
<dbReference type="Pfam" id="PF05272">
    <property type="entry name" value="VapE-like_dom"/>
    <property type="match status" value="1"/>
</dbReference>
<dbReference type="SMART" id="SM00843">
    <property type="entry name" value="Ftsk_gamma"/>
    <property type="match status" value="1"/>
</dbReference>
<dbReference type="PANTHER" id="PTHR34985:SF1">
    <property type="entry name" value="SLR0554 PROTEIN"/>
    <property type="match status" value="1"/>
</dbReference>
<evidence type="ECO:0000313" key="2">
    <source>
        <dbReference type="EMBL" id="KDR41146.1"/>
    </source>
</evidence>
<dbReference type="InterPro" id="IPR007936">
    <property type="entry name" value="VapE-like_dom"/>
</dbReference>
<dbReference type="Pfam" id="PF09397">
    <property type="entry name" value="FtsK_gamma"/>
    <property type="match status" value="1"/>
</dbReference>